<dbReference type="InterPro" id="IPR049883">
    <property type="entry name" value="NOTCH1_EGF-like"/>
</dbReference>
<gene>
    <name evidence="14" type="primary">RvY_01691</name>
    <name evidence="14" type="synonym">RvY_01691.2</name>
    <name evidence="14" type="ORF">RvY_01691-2</name>
</gene>
<feature type="disulfide bond" evidence="11">
    <location>
        <begin position="482"/>
        <end position="491"/>
    </location>
</feature>
<keyword evidence="10" id="KW-0325">Glycoprotein</keyword>
<keyword evidence="9 11" id="KW-1015">Disulfide bond</keyword>
<feature type="domain" description="EGF-like" evidence="13">
    <location>
        <begin position="416"/>
        <end position="452"/>
    </location>
</feature>
<dbReference type="InterPro" id="IPR013320">
    <property type="entry name" value="ConA-like_dom_sf"/>
</dbReference>
<dbReference type="GO" id="GO:0071944">
    <property type="term" value="C:cell periphery"/>
    <property type="evidence" value="ECO:0007669"/>
    <property type="project" value="UniProtKB-ARBA"/>
</dbReference>
<feature type="disulfide bond" evidence="11">
    <location>
        <begin position="420"/>
        <end position="430"/>
    </location>
</feature>
<name>A0A1D1UH90_RAMVA</name>
<dbReference type="GO" id="GO:0016020">
    <property type="term" value="C:membrane"/>
    <property type="evidence" value="ECO:0007669"/>
    <property type="project" value="UniProtKB-SubCell"/>
</dbReference>
<evidence type="ECO:0000256" key="7">
    <source>
        <dbReference type="ARBA" id="ARBA00022989"/>
    </source>
</evidence>
<evidence type="ECO:0000256" key="1">
    <source>
        <dbReference type="ARBA" id="ARBA00004167"/>
    </source>
</evidence>
<evidence type="ECO:0000256" key="4">
    <source>
        <dbReference type="ARBA" id="ARBA00022729"/>
    </source>
</evidence>
<reference evidence="14 15" key="1">
    <citation type="journal article" date="2016" name="Nat. Commun.">
        <title>Extremotolerant tardigrade genome and improved radiotolerance of human cultured cells by tardigrade-unique protein.</title>
        <authorList>
            <person name="Hashimoto T."/>
            <person name="Horikawa D.D."/>
            <person name="Saito Y."/>
            <person name="Kuwahara H."/>
            <person name="Kozuka-Hata H."/>
            <person name="Shin-I T."/>
            <person name="Minakuchi Y."/>
            <person name="Ohishi K."/>
            <person name="Motoyama A."/>
            <person name="Aizu T."/>
            <person name="Enomoto A."/>
            <person name="Kondo K."/>
            <person name="Tanaka S."/>
            <person name="Hara Y."/>
            <person name="Koshikawa S."/>
            <person name="Sagara H."/>
            <person name="Miura T."/>
            <person name="Yokobori S."/>
            <person name="Miyagawa K."/>
            <person name="Suzuki Y."/>
            <person name="Kubo T."/>
            <person name="Oyama M."/>
            <person name="Kohara Y."/>
            <person name="Fujiyama A."/>
            <person name="Arakawa K."/>
            <person name="Katayama T."/>
            <person name="Toyoda A."/>
            <person name="Kunieda T."/>
        </authorList>
    </citation>
    <scope>NUCLEOTIDE SEQUENCE [LARGE SCALE GENOMIC DNA]</scope>
    <source>
        <strain evidence="14 15">YOKOZUNA-1</strain>
    </source>
</reference>
<proteinExistence type="predicted"/>
<dbReference type="Gene3D" id="2.60.120.200">
    <property type="match status" value="1"/>
</dbReference>
<evidence type="ECO:0000256" key="12">
    <source>
        <dbReference type="SAM" id="SignalP"/>
    </source>
</evidence>
<dbReference type="STRING" id="947166.A0A1D1UH90"/>
<keyword evidence="5" id="KW-0677">Repeat</keyword>
<evidence type="ECO:0000256" key="11">
    <source>
        <dbReference type="PROSITE-ProRule" id="PRU00076"/>
    </source>
</evidence>
<evidence type="ECO:0000256" key="6">
    <source>
        <dbReference type="ARBA" id="ARBA00022837"/>
    </source>
</evidence>
<protein>
    <recommendedName>
        <fullName evidence="13">EGF-like domain-containing protein</fullName>
    </recommendedName>
</protein>
<keyword evidence="4 12" id="KW-0732">Signal</keyword>
<dbReference type="InterPro" id="IPR013032">
    <property type="entry name" value="EGF-like_CS"/>
</dbReference>
<dbReference type="SMART" id="SM00181">
    <property type="entry name" value="EGF"/>
    <property type="match status" value="8"/>
</dbReference>
<feature type="signal peptide" evidence="12">
    <location>
        <begin position="1"/>
        <end position="23"/>
    </location>
</feature>
<dbReference type="SMART" id="SM00179">
    <property type="entry name" value="EGF_CA"/>
    <property type="match status" value="7"/>
</dbReference>
<keyword evidence="3" id="KW-0812">Transmembrane</keyword>
<dbReference type="GO" id="GO:0007399">
    <property type="term" value="P:nervous system development"/>
    <property type="evidence" value="ECO:0007669"/>
    <property type="project" value="UniProtKB-ARBA"/>
</dbReference>
<evidence type="ECO:0000313" key="15">
    <source>
        <dbReference type="Proteomes" id="UP000186922"/>
    </source>
</evidence>
<feature type="disulfide bond" evidence="11">
    <location>
        <begin position="404"/>
        <end position="413"/>
    </location>
</feature>
<accession>A0A1D1UH90</accession>
<dbReference type="PROSITE" id="PS01186">
    <property type="entry name" value="EGF_2"/>
    <property type="match status" value="4"/>
</dbReference>
<dbReference type="AlphaFoldDB" id="A0A1D1UH90"/>
<evidence type="ECO:0000313" key="14">
    <source>
        <dbReference type="EMBL" id="GAU89099.1"/>
    </source>
</evidence>
<dbReference type="PANTHER" id="PTHR12916">
    <property type="entry name" value="CYTOCHROME C OXIDASE POLYPEPTIDE VIC-2"/>
    <property type="match status" value="1"/>
</dbReference>
<evidence type="ECO:0000256" key="5">
    <source>
        <dbReference type="ARBA" id="ARBA00022737"/>
    </source>
</evidence>
<evidence type="ECO:0000256" key="2">
    <source>
        <dbReference type="ARBA" id="ARBA00022536"/>
    </source>
</evidence>
<dbReference type="SUPFAM" id="SSF57184">
    <property type="entry name" value="Growth factor receptor domain"/>
    <property type="match status" value="1"/>
</dbReference>
<dbReference type="GO" id="GO:0005509">
    <property type="term" value="F:calcium ion binding"/>
    <property type="evidence" value="ECO:0007669"/>
    <property type="project" value="InterPro"/>
</dbReference>
<dbReference type="SUPFAM" id="SSF49899">
    <property type="entry name" value="Concanavalin A-like lectins/glucanases"/>
    <property type="match status" value="1"/>
</dbReference>
<dbReference type="SUPFAM" id="SSF57196">
    <property type="entry name" value="EGF/Laminin"/>
    <property type="match status" value="4"/>
</dbReference>
<feature type="disulfide bond" evidence="11">
    <location>
        <begin position="463"/>
        <end position="480"/>
    </location>
</feature>
<dbReference type="CDD" id="cd00054">
    <property type="entry name" value="EGF_CA"/>
    <property type="match status" value="3"/>
</dbReference>
<sequence length="783" mass="86045">MRCAKGKPSWIICLFFALGGTTLRQLDIYSELQQLHLPLDGISVANTASVAKSNLTAYFPGGAITKYDAPNRQGSTKALAFQKDHHGYLEGAYPWLYDLEKSPTGITILLYFKVSVSPRGSVYLLAVGNREIDPSNAAGWDIHVNSATRKVEVRFGYRTYDFRCECGNINVNRWYSVHASCRNYFGFLQYSVAVNGVPCGQEQEDKCRVVEKTPNYDPIGIDRMYIATLTPATENNAEITLDEIRIYNTWIEINSPSLPTNETITPTDEFSDVDAEAITEAQADDHYIMDSALEGDPDICCIGTGNVTGCKAFCKDPHKSKLVQQINQEFAIMHTCAAKDFCSLQPCSDSCIQDPSGYSCQCRPGYFLDADNSSCVNHCDGVFCQINTKCVPTNIPPKYFKCVCDAGHTGDFCEIEKSMCLPNPCLHGSCVSGGLNGFTCICQPDYIGDLCEEEVLDCSRYPCRHEGTCVAEDSEKGFRCECKDGYNGDVCEKASDACTFVQCSNGGRCQIVNGSPMCVCATDFNDTKCEMSNTPCQPNPCNHGGTCEQDGRQFSCICPPGFKKGGRCEEDIDECLRDKLANTTTCAGNATCENTIGSFICQCPAGYALPDCLTPIDLCSSSPCLNGATCNPVPLSYTCTCAPGYVGQHCDIKGADRCTVTASEVRIIAGRYVTYVLQCASLGDKARFYFNMGDRFYFDATEPVYTPAASDAIRARTRIEVTLQTPSERYLYYYKHWFNGPGDYALTVQVYNGEFPTAKYITVVHVDPYPDICFPTVSIINGK</sequence>
<feature type="disulfide bond" evidence="11">
    <location>
        <begin position="641"/>
        <end position="650"/>
    </location>
</feature>
<dbReference type="Pfam" id="PF07645">
    <property type="entry name" value="EGF_CA"/>
    <property type="match status" value="1"/>
</dbReference>
<organism evidence="14 15">
    <name type="scientific">Ramazzottius varieornatus</name>
    <name type="common">Water bear</name>
    <name type="synonym">Tardigrade</name>
    <dbReference type="NCBI Taxonomy" id="947166"/>
    <lineage>
        <taxon>Eukaryota</taxon>
        <taxon>Metazoa</taxon>
        <taxon>Ecdysozoa</taxon>
        <taxon>Tardigrada</taxon>
        <taxon>Eutardigrada</taxon>
        <taxon>Parachela</taxon>
        <taxon>Hypsibioidea</taxon>
        <taxon>Ramazzottiidae</taxon>
        <taxon>Ramazzottius</taxon>
    </lineage>
</organism>
<dbReference type="InterPro" id="IPR018097">
    <property type="entry name" value="EGF_Ca-bd_CS"/>
</dbReference>
<dbReference type="Pfam" id="PF00008">
    <property type="entry name" value="EGF"/>
    <property type="match status" value="4"/>
</dbReference>
<dbReference type="CDD" id="cd00053">
    <property type="entry name" value="EGF"/>
    <property type="match status" value="1"/>
</dbReference>
<dbReference type="InterPro" id="IPR000152">
    <property type="entry name" value="EGF-type_Asp/Asn_hydroxyl_site"/>
</dbReference>
<feature type="domain" description="EGF-like" evidence="13">
    <location>
        <begin position="615"/>
        <end position="651"/>
    </location>
</feature>
<keyword evidence="2 11" id="KW-0245">EGF-like domain</keyword>
<feature type="domain" description="EGF-like" evidence="13">
    <location>
        <begin position="454"/>
        <end position="492"/>
    </location>
</feature>
<dbReference type="InterPro" id="IPR009030">
    <property type="entry name" value="Growth_fac_rcpt_cys_sf"/>
</dbReference>
<dbReference type="Pfam" id="PF12661">
    <property type="entry name" value="hEGF"/>
    <property type="match status" value="2"/>
</dbReference>
<dbReference type="InterPro" id="IPR001881">
    <property type="entry name" value="EGF-like_Ca-bd_dom"/>
</dbReference>
<comment type="subcellular location">
    <subcellularLocation>
        <location evidence="1">Membrane</location>
        <topology evidence="1">Single-pass membrane protein</topology>
    </subcellularLocation>
</comment>
<feature type="disulfide bond" evidence="11">
    <location>
        <begin position="520"/>
        <end position="529"/>
    </location>
</feature>
<dbReference type="PROSITE" id="PS00010">
    <property type="entry name" value="ASX_HYDROXYL"/>
    <property type="match status" value="1"/>
</dbReference>
<dbReference type="PROSITE" id="PS00022">
    <property type="entry name" value="EGF_1"/>
    <property type="match status" value="4"/>
</dbReference>
<dbReference type="GO" id="GO:0120025">
    <property type="term" value="C:plasma membrane bounded cell projection"/>
    <property type="evidence" value="ECO:0007669"/>
    <property type="project" value="UniProtKB-ARBA"/>
</dbReference>
<evidence type="ECO:0000256" key="10">
    <source>
        <dbReference type="ARBA" id="ARBA00023180"/>
    </source>
</evidence>
<evidence type="ECO:0000256" key="3">
    <source>
        <dbReference type="ARBA" id="ARBA00022692"/>
    </source>
</evidence>
<keyword evidence="7" id="KW-1133">Transmembrane helix</keyword>
<evidence type="ECO:0000256" key="8">
    <source>
        <dbReference type="ARBA" id="ARBA00023136"/>
    </source>
</evidence>
<evidence type="ECO:0000256" key="9">
    <source>
        <dbReference type="ARBA" id="ARBA00023157"/>
    </source>
</evidence>
<dbReference type="InterPro" id="IPR000742">
    <property type="entry name" value="EGF"/>
</dbReference>
<dbReference type="Gene3D" id="2.10.25.10">
    <property type="entry name" value="Laminin"/>
    <property type="match status" value="6"/>
</dbReference>
<comment type="caution">
    <text evidence="11">Lacks conserved residue(s) required for the propagation of feature annotation.</text>
</comment>
<feature type="domain" description="EGF-like" evidence="13">
    <location>
        <begin position="571"/>
        <end position="613"/>
    </location>
</feature>
<dbReference type="EMBL" id="BDGG01000001">
    <property type="protein sequence ID" value="GAU89099.1"/>
    <property type="molecule type" value="Genomic_DNA"/>
</dbReference>
<dbReference type="Proteomes" id="UP000186922">
    <property type="component" value="Unassembled WGS sequence"/>
</dbReference>
<keyword evidence="15" id="KW-1185">Reference proteome</keyword>
<dbReference type="PANTHER" id="PTHR12916:SF4">
    <property type="entry name" value="UNINFLATABLE, ISOFORM C"/>
    <property type="match status" value="1"/>
</dbReference>
<feature type="domain" description="EGF-like" evidence="13">
    <location>
        <begin position="532"/>
        <end position="569"/>
    </location>
</feature>
<feature type="disulfide bond" evidence="11">
    <location>
        <begin position="442"/>
        <end position="451"/>
    </location>
</feature>
<comment type="caution">
    <text evidence="14">The sequence shown here is derived from an EMBL/GenBank/DDBJ whole genome shotgun (WGS) entry which is preliminary data.</text>
</comment>
<dbReference type="FunFam" id="2.10.25.10:FF:000247">
    <property type="entry name" value="Delta/notch like EGF repeat containing"/>
    <property type="match status" value="1"/>
</dbReference>
<feature type="domain" description="EGF-like" evidence="13">
    <location>
        <begin position="376"/>
        <end position="414"/>
    </location>
</feature>
<feature type="chain" id="PRO_5008897217" description="EGF-like domain-containing protein" evidence="12">
    <location>
        <begin position="24"/>
        <end position="783"/>
    </location>
</feature>
<keyword evidence="8" id="KW-0472">Membrane</keyword>
<feature type="domain" description="EGF-like" evidence="13">
    <location>
        <begin position="494"/>
        <end position="530"/>
    </location>
</feature>
<dbReference type="OrthoDB" id="9756021at2759"/>
<keyword evidence="6" id="KW-0106">Calcium</keyword>
<evidence type="ECO:0000259" key="13">
    <source>
        <dbReference type="PROSITE" id="PS50026"/>
    </source>
</evidence>
<feature type="disulfide bond" evidence="11">
    <location>
        <begin position="603"/>
        <end position="612"/>
    </location>
</feature>
<dbReference type="PROSITE" id="PS01187">
    <property type="entry name" value="EGF_CA"/>
    <property type="match status" value="1"/>
</dbReference>
<dbReference type="PROSITE" id="PS50026">
    <property type="entry name" value="EGF_3"/>
    <property type="match status" value="7"/>
</dbReference>